<sequence>ADGGIGVGDADSEGSWVAADSGDWWLEDQRRQRLHPGRQLNTPVAVVVPPPRRRGLRSVLTSTRRRRIEAECLGGRRRRLSPQRRKGAHGGSTARRSLDPCGCGGPNWHSPLLKSHCSLFLQTGSLELVQIPFSLDHFYIRINRDDYACA</sequence>
<protein>
    <submittedName>
        <fullName evidence="1">Os02g0628100 protein</fullName>
    </submittedName>
</protein>
<reference evidence="2" key="1">
    <citation type="journal article" date="2005" name="Nature">
        <title>The map-based sequence of the rice genome.</title>
        <authorList>
            <consortium name="International rice genome sequencing project (IRGSP)"/>
            <person name="Matsumoto T."/>
            <person name="Wu J."/>
            <person name="Kanamori H."/>
            <person name="Katayose Y."/>
            <person name="Fujisawa M."/>
            <person name="Namiki N."/>
            <person name="Mizuno H."/>
            <person name="Yamamoto K."/>
            <person name="Antonio B.A."/>
            <person name="Baba T."/>
            <person name="Sakata K."/>
            <person name="Nagamura Y."/>
            <person name="Aoki H."/>
            <person name="Arikawa K."/>
            <person name="Arita K."/>
            <person name="Bito T."/>
            <person name="Chiden Y."/>
            <person name="Fujitsuka N."/>
            <person name="Fukunaka R."/>
            <person name="Hamada M."/>
            <person name="Harada C."/>
            <person name="Hayashi A."/>
            <person name="Hijishita S."/>
            <person name="Honda M."/>
            <person name="Hosokawa S."/>
            <person name="Ichikawa Y."/>
            <person name="Idonuma A."/>
            <person name="Iijima M."/>
            <person name="Ikeda M."/>
            <person name="Ikeno M."/>
            <person name="Ito K."/>
            <person name="Ito S."/>
            <person name="Ito T."/>
            <person name="Ito Y."/>
            <person name="Ito Y."/>
            <person name="Iwabuchi A."/>
            <person name="Kamiya K."/>
            <person name="Karasawa W."/>
            <person name="Kurita K."/>
            <person name="Katagiri S."/>
            <person name="Kikuta A."/>
            <person name="Kobayashi H."/>
            <person name="Kobayashi N."/>
            <person name="Machita K."/>
            <person name="Maehara T."/>
            <person name="Masukawa M."/>
            <person name="Mizubayashi T."/>
            <person name="Mukai Y."/>
            <person name="Nagasaki H."/>
            <person name="Nagata Y."/>
            <person name="Naito S."/>
            <person name="Nakashima M."/>
            <person name="Nakama Y."/>
            <person name="Nakamichi Y."/>
            <person name="Nakamura M."/>
            <person name="Meguro A."/>
            <person name="Negishi M."/>
            <person name="Ohta I."/>
            <person name="Ohta T."/>
            <person name="Okamoto M."/>
            <person name="Ono N."/>
            <person name="Saji S."/>
            <person name="Sakaguchi M."/>
            <person name="Sakai K."/>
            <person name="Shibata M."/>
            <person name="Shimokawa T."/>
            <person name="Song J."/>
            <person name="Takazaki Y."/>
            <person name="Terasawa K."/>
            <person name="Tsugane M."/>
            <person name="Tsuji K."/>
            <person name="Ueda S."/>
            <person name="Waki K."/>
            <person name="Yamagata H."/>
            <person name="Yamamoto M."/>
            <person name="Yamamoto S."/>
            <person name="Yamane H."/>
            <person name="Yoshiki S."/>
            <person name="Yoshihara R."/>
            <person name="Yukawa K."/>
            <person name="Zhong H."/>
            <person name="Yano M."/>
            <person name="Yuan Q."/>
            <person name="Ouyang S."/>
            <person name="Liu J."/>
            <person name="Jones K.M."/>
            <person name="Gansberger K."/>
            <person name="Moffat K."/>
            <person name="Hill J."/>
            <person name="Bera J."/>
            <person name="Fadrosh D."/>
            <person name="Jin S."/>
            <person name="Johri S."/>
            <person name="Kim M."/>
            <person name="Overton L."/>
            <person name="Reardon M."/>
            <person name="Tsitrin T."/>
            <person name="Vuong H."/>
            <person name="Weaver B."/>
            <person name="Ciecko A."/>
            <person name="Tallon L."/>
            <person name="Jackson J."/>
            <person name="Pai G."/>
            <person name="Aken S.V."/>
            <person name="Utterback T."/>
            <person name="Reidmuller S."/>
            <person name="Feldblyum T."/>
            <person name="Hsiao J."/>
            <person name="Zismann V."/>
            <person name="Iobst S."/>
            <person name="de Vazeille A.R."/>
            <person name="Buell C.R."/>
            <person name="Ying K."/>
            <person name="Li Y."/>
            <person name="Lu T."/>
            <person name="Huang Y."/>
            <person name="Zhao Q."/>
            <person name="Feng Q."/>
            <person name="Zhang L."/>
            <person name="Zhu J."/>
            <person name="Weng Q."/>
            <person name="Mu J."/>
            <person name="Lu Y."/>
            <person name="Fan D."/>
            <person name="Liu Y."/>
            <person name="Guan J."/>
            <person name="Zhang Y."/>
            <person name="Yu S."/>
            <person name="Liu X."/>
            <person name="Zhang Y."/>
            <person name="Hong G."/>
            <person name="Han B."/>
            <person name="Choisne N."/>
            <person name="Demange N."/>
            <person name="Orjeda G."/>
            <person name="Samain S."/>
            <person name="Cattolico L."/>
            <person name="Pelletier E."/>
            <person name="Couloux A."/>
            <person name="Segurens B."/>
            <person name="Wincker P."/>
            <person name="D'Hont A."/>
            <person name="Scarpelli C."/>
            <person name="Weissenbach J."/>
            <person name="Salanoubat M."/>
            <person name="Quetier F."/>
            <person name="Yu Y."/>
            <person name="Kim H.R."/>
            <person name="Rambo T."/>
            <person name="Currie J."/>
            <person name="Collura K."/>
            <person name="Luo M."/>
            <person name="Yang T."/>
            <person name="Ammiraju J.S.S."/>
            <person name="Engler F."/>
            <person name="Soderlund C."/>
            <person name="Wing R.A."/>
            <person name="Palmer L.E."/>
            <person name="de la Bastide M."/>
            <person name="Spiegel L."/>
            <person name="Nascimento L."/>
            <person name="Zutavern T."/>
            <person name="O'Shaughnessy A."/>
            <person name="Dike S."/>
            <person name="Dedhia N."/>
            <person name="Preston R."/>
            <person name="Balija V."/>
            <person name="McCombie W.R."/>
            <person name="Chow T."/>
            <person name="Chen H."/>
            <person name="Chung M."/>
            <person name="Chen C."/>
            <person name="Shaw J."/>
            <person name="Wu H."/>
            <person name="Hsiao K."/>
            <person name="Chao Y."/>
            <person name="Chu M."/>
            <person name="Cheng C."/>
            <person name="Hour A."/>
            <person name="Lee P."/>
            <person name="Lin S."/>
            <person name="Lin Y."/>
            <person name="Liou J."/>
            <person name="Liu S."/>
            <person name="Hsing Y."/>
            <person name="Raghuvanshi S."/>
            <person name="Mohanty A."/>
            <person name="Bharti A.K."/>
            <person name="Gaur A."/>
            <person name="Gupta V."/>
            <person name="Kumar D."/>
            <person name="Ravi V."/>
            <person name="Vij S."/>
            <person name="Kapur A."/>
            <person name="Khurana P."/>
            <person name="Khurana P."/>
            <person name="Khurana J.P."/>
            <person name="Tyagi A.K."/>
            <person name="Gaikwad K."/>
            <person name="Singh A."/>
            <person name="Dalal V."/>
            <person name="Srivastava S."/>
            <person name="Dixit A."/>
            <person name="Pal A.K."/>
            <person name="Ghazi I.A."/>
            <person name="Yadav M."/>
            <person name="Pandit A."/>
            <person name="Bhargava A."/>
            <person name="Sureshbabu K."/>
            <person name="Batra K."/>
            <person name="Sharma T.R."/>
            <person name="Mohapatra T."/>
            <person name="Singh N.K."/>
            <person name="Messing J."/>
            <person name="Nelson A.B."/>
            <person name="Fuks G."/>
            <person name="Kavchok S."/>
            <person name="Keizer G."/>
            <person name="Linton E."/>
            <person name="Llaca V."/>
            <person name="Song R."/>
            <person name="Tanyolac B."/>
            <person name="Young S."/>
            <person name="Ho-Il K."/>
            <person name="Hahn J.H."/>
            <person name="Sangsakoo G."/>
            <person name="Vanavichit A."/>
            <person name="de Mattos Luiz.A.T."/>
            <person name="Zimmer P.D."/>
            <person name="Malone G."/>
            <person name="Dellagostin O."/>
            <person name="de Oliveira A.C."/>
            <person name="Bevan M."/>
            <person name="Bancroft I."/>
            <person name="Minx P."/>
            <person name="Cordum H."/>
            <person name="Wilson R."/>
            <person name="Cheng Z."/>
            <person name="Jin W."/>
            <person name="Jiang J."/>
            <person name="Leong S.A."/>
            <person name="Iwama H."/>
            <person name="Gojobori T."/>
            <person name="Itoh T."/>
            <person name="Niimura Y."/>
            <person name="Fujii Y."/>
            <person name="Habara T."/>
            <person name="Sakai H."/>
            <person name="Sato Y."/>
            <person name="Wilson G."/>
            <person name="Kumar K."/>
            <person name="McCouch S."/>
            <person name="Juretic N."/>
            <person name="Hoen D."/>
            <person name="Wright S."/>
            <person name="Bruskiewich R."/>
            <person name="Bureau T."/>
            <person name="Miyao A."/>
            <person name="Hirochika H."/>
            <person name="Nishikawa T."/>
            <person name="Kadowaki K."/>
            <person name="Sugiura M."/>
            <person name="Burr B."/>
            <person name="Sasaki T."/>
        </authorList>
    </citation>
    <scope>NUCLEOTIDE SEQUENCE [LARGE SCALE GENOMIC DNA]</scope>
    <source>
        <strain evidence="2">cv. Nipponbare</strain>
    </source>
</reference>
<evidence type="ECO:0000313" key="2">
    <source>
        <dbReference type="Proteomes" id="UP000059680"/>
    </source>
</evidence>
<dbReference type="ExpressionAtlas" id="A0A0P0VLX8">
    <property type="expression patterns" value="baseline and differential"/>
</dbReference>
<name>A0A0P0VLX8_ORYSJ</name>
<proteinExistence type="predicted"/>
<feature type="non-terminal residue" evidence="1">
    <location>
        <position position="1"/>
    </location>
</feature>
<gene>
    <name evidence="1" type="ordered locus">Os02g0628100</name>
    <name evidence="1" type="ORF">OSNPB_020628100</name>
</gene>
<keyword evidence="2" id="KW-1185">Reference proteome</keyword>
<dbReference type="PaxDb" id="39947-A0A0P0VLX8"/>
<evidence type="ECO:0000313" key="1">
    <source>
        <dbReference type="EMBL" id="BAS79875.1"/>
    </source>
</evidence>
<dbReference type="Proteomes" id="UP000059680">
    <property type="component" value="Chromosome 2"/>
</dbReference>
<dbReference type="InParanoid" id="A0A0P0VLX8"/>
<organism evidence="1 2">
    <name type="scientific">Oryza sativa subsp. japonica</name>
    <name type="common">Rice</name>
    <dbReference type="NCBI Taxonomy" id="39947"/>
    <lineage>
        <taxon>Eukaryota</taxon>
        <taxon>Viridiplantae</taxon>
        <taxon>Streptophyta</taxon>
        <taxon>Embryophyta</taxon>
        <taxon>Tracheophyta</taxon>
        <taxon>Spermatophyta</taxon>
        <taxon>Magnoliopsida</taxon>
        <taxon>Liliopsida</taxon>
        <taxon>Poales</taxon>
        <taxon>Poaceae</taxon>
        <taxon>BOP clade</taxon>
        <taxon>Oryzoideae</taxon>
        <taxon>Oryzeae</taxon>
        <taxon>Oryzinae</taxon>
        <taxon>Oryza</taxon>
        <taxon>Oryza sativa</taxon>
    </lineage>
</organism>
<reference evidence="1 2" key="3">
    <citation type="journal article" date="2013" name="Rice">
        <title>Improvement of the Oryza sativa Nipponbare reference genome using next generation sequence and optical map data.</title>
        <authorList>
            <person name="Kawahara Y."/>
            <person name="de la Bastide M."/>
            <person name="Hamilton J.P."/>
            <person name="Kanamori H."/>
            <person name="McCombie W.R."/>
            <person name="Ouyang S."/>
            <person name="Schwartz D.C."/>
            <person name="Tanaka T."/>
            <person name="Wu J."/>
            <person name="Zhou S."/>
            <person name="Childs K.L."/>
            <person name="Davidson R.M."/>
            <person name="Lin H."/>
            <person name="Quesada-Ocampo L."/>
            <person name="Vaillancourt B."/>
            <person name="Sakai H."/>
            <person name="Lee S.S."/>
            <person name="Kim J."/>
            <person name="Numa H."/>
            <person name="Itoh T."/>
            <person name="Buell C.R."/>
            <person name="Matsumoto T."/>
        </authorList>
    </citation>
    <scope>NUCLEOTIDE SEQUENCE [LARGE SCALE GENOMIC DNA]</scope>
    <source>
        <strain evidence="2">cv. Nipponbare</strain>
    </source>
</reference>
<dbReference type="Gramene" id="Os02t0628100-01">
    <property type="protein sequence ID" value="Os02t0628100-01"/>
    <property type="gene ID" value="Os02g0628100"/>
</dbReference>
<dbReference type="AlphaFoldDB" id="A0A0P0VLX8"/>
<dbReference type="EMBL" id="AP014958">
    <property type="protein sequence ID" value="BAS79875.1"/>
    <property type="molecule type" value="Genomic_DNA"/>
</dbReference>
<reference evidence="1 2" key="2">
    <citation type="journal article" date="2013" name="Plant Cell Physiol.">
        <title>Rice Annotation Project Database (RAP-DB): an integrative and interactive database for rice genomics.</title>
        <authorList>
            <person name="Sakai H."/>
            <person name="Lee S.S."/>
            <person name="Tanaka T."/>
            <person name="Numa H."/>
            <person name="Kim J."/>
            <person name="Kawahara Y."/>
            <person name="Wakimoto H."/>
            <person name="Yang C.C."/>
            <person name="Iwamoto M."/>
            <person name="Abe T."/>
            <person name="Yamada Y."/>
            <person name="Muto A."/>
            <person name="Inokuchi H."/>
            <person name="Ikemura T."/>
            <person name="Matsumoto T."/>
            <person name="Sasaki T."/>
            <person name="Itoh T."/>
        </authorList>
    </citation>
    <scope>NUCLEOTIDE SEQUENCE [LARGE SCALE GENOMIC DNA]</scope>
    <source>
        <strain evidence="2">cv. Nipponbare</strain>
    </source>
</reference>
<accession>A0A0P0VLX8</accession>